<accession>A0A9J6CZG7</accession>
<dbReference type="InterPro" id="IPR003439">
    <property type="entry name" value="ABC_transporter-like_ATP-bd"/>
</dbReference>
<keyword evidence="1" id="KW-0547">Nucleotide-binding</keyword>
<dbReference type="GO" id="GO:0016887">
    <property type="term" value="F:ATP hydrolysis activity"/>
    <property type="evidence" value="ECO:0007669"/>
    <property type="project" value="InterPro"/>
</dbReference>
<dbReference type="Gene3D" id="3.40.50.300">
    <property type="entry name" value="P-loop containing nucleotide triphosphate hydrolases"/>
    <property type="match status" value="2"/>
</dbReference>
<dbReference type="PANTHER" id="PTHR19229:SF250">
    <property type="entry name" value="ABC TRANSPORTER DOMAIN-CONTAINING PROTEIN-RELATED"/>
    <property type="match status" value="1"/>
</dbReference>
<evidence type="ECO:0000313" key="5">
    <source>
        <dbReference type="EMBL" id="KAH7964085.1"/>
    </source>
</evidence>
<reference evidence="5" key="2">
    <citation type="submission" date="2021-09" db="EMBL/GenBank/DDBJ databases">
        <authorList>
            <person name="Jia N."/>
            <person name="Wang J."/>
            <person name="Shi W."/>
            <person name="Du L."/>
            <person name="Sun Y."/>
            <person name="Zhan W."/>
            <person name="Jiang J."/>
            <person name="Wang Q."/>
            <person name="Zhang B."/>
            <person name="Ji P."/>
            <person name="Sakyi L.B."/>
            <person name="Cui X."/>
            <person name="Yuan T."/>
            <person name="Jiang B."/>
            <person name="Yang W."/>
            <person name="Lam T.T.-Y."/>
            <person name="Chang Q."/>
            <person name="Ding S."/>
            <person name="Wang X."/>
            <person name="Zhu J."/>
            <person name="Ruan X."/>
            <person name="Zhao L."/>
            <person name="Wei J."/>
            <person name="Que T."/>
            <person name="Du C."/>
            <person name="Cheng J."/>
            <person name="Dai P."/>
            <person name="Han X."/>
            <person name="Huang E."/>
            <person name="Gao Y."/>
            <person name="Liu J."/>
            <person name="Shao H."/>
            <person name="Ye R."/>
            <person name="Li L."/>
            <person name="Wei W."/>
            <person name="Wang X."/>
            <person name="Wang C."/>
            <person name="Huo Q."/>
            <person name="Li W."/>
            <person name="Guo W."/>
            <person name="Chen H."/>
            <person name="Chen S."/>
            <person name="Zhou L."/>
            <person name="Zhou L."/>
            <person name="Ni X."/>
            <person name="Tian J."/>
            <person name="Zhou Y."/>
            <person name="Sheng Y."/>
            <person name="Liu T."/>
            <person name="Pan Y."/>
            <person name="Xia L."/>
            <person name="Li J."/>
            <person name="Zhao F."/>
            <person name="Cao W."/>
        </authorList>
    </citation>
    <scope>NUCLEOTIDE SEQUENCE</scope>
    <source>
        <strain evidence="5">Rmic-2018</strain>
        <tissue evidence="5">Larvae</tissue>
    </source>
</reference>
<evidence type="ECO:0000259" key="4">
    <source>
        <dbReference type="PROSITE" id="PS50893"/>
    </source>
</evidence>
<name>A0A9J6CZG7_RHIMP</name>
<dbReference type="GO" id="GO:0005319">
    <property type="term" value="F:lipid transporter activity"/>
    <property type="evidence" value="ECO:0007669"/>
    <property type="project" value="TreeGrafter"/>
</dbReference>
<keyword evidence="3" id="KW-0472">Membrane</keyword>
<dbReference type="GO" id="GO:0140359">
    <property type="term" value="F:ABC-type transporter activity"/>
    <property type="evidence" value="ECO:0007669"/>
    <property type="project" value="InterPro"/>
</dbReference>
<proteinExistence type="predicted"/>
<protein>
    <recommendedName>
        <fullName evidence="4">ABC transporter domain-containing protein</fullName>
    </recommendedName>
</protein>
<dbReference type="PROSITE" id="PS50893">
    <property type="entry name" value="ABC_TRANSPORTER_2"/>
    <property type="match status" value="1"/>
</dbReference>
<keyword evidence="2" id="KW-0067">ATP-binding</keyword>
<dbReference type="SMART" id="SM00382">
    <property type="entry name" value="AAA"/>
    <property type="match status" value="1"/>
</dbReference>
<reference evidence="5" key="1">
    <citation type="journal article" date="2020" name="Cell">
        <title>Large-Scale Comparative Analyses of Tick Genomes Elucidate Their Genetic Diversity and Vector Capacities.</title>
        <authorList>
            <consortium name="Tick Genome and Microbiome Consortium (TIGMIC)"/>
            <person name="Jia N."/>
            <person name="Wang J."/>
            <person name="Shi W."/>
            <person name="Du L."/>
            <person name="Sun Y."/>
            <person name="Zhan W."/>
            <person name="Jiang J.F."/>
            <person name="Wang Q."/>
            <person name="Zhang B."/>
            <person name="Ji P."/>
            <person name="Bell-Sakyi L."/>
            <person name="Cui X.M."/>
            <person name="Yuan T.T."/>
            <person name="Jiang B.G."/>
            <person name="Yang W.F."/>
            <person name="Lam T.T."/>
            <person name="Chang Q.C."/>
            <person name="Ding S.J."/>
            <person name="Wang X.J."/>
            <person name="Zhu J.G."/>
            <person name="Ruan X.D."/>
            <person name="Zhao L."/>
            <person name="Wei J.T."/>
            <person name="Ye R.Z."/>
            <person name="Que T.C."/>
            <person name="Du C.H."/>
            <person name="Zhou Y.H."/>
            <person name="Cheng J.X."/>
            <person name="Dai P.F."/>
            <person name="Guo W.B."/>
            <person name="Han X.H."/>
            <person name="Huang E.J."/>
            <person name="Li L.F."/>
            <person name="Wei W."/>
            <person name="Gao Y.C."/>
            <person name="Liu J.Z."/>
            <person name="Shao H.Z."/>
            <person name="Wang X."/>
            <person name="Wang C.C."/>
            <person name="Yang T.C."/>
            <person name="Huo Q.B."/>
            <person name="Li W."/>
            <person name="Chen H.Y."/>
            <person name="Chen S.E."/>
            <person name="Zhou L.G."/>
            <person name="Ni X.B."/>
            <person name="Tian J.H."/>
            <person name="Sheng Y."/>
            <person name="Liu T."/>
            <person name="Pan Y.S."/>
            <person name="Xia L.Y."/>
            <person name="Li J."/>
            <person name="Zhao F."/>
            <person name="Cao W.C."/>
        </authorList>
    </citation>
    <scope>NUCLEOTIDE SEQUENCE</scope>
    <source>
        <strain evidence="5">Rmic-2018</strain>
    </source>
</reference>
<feature type="transmembrane region" description="Helical" evidence="3">
    <location>
        <begin position="164"/>
        <end position="183"/>
    </location>
</feature>
<organism evidence="5 6">
    <name type="scientific">Rhipicephalus microplus</name>
    <name type="common">Cattle tick</name>
    <name type="synonym">Boophilus microplus</name>
    <dbReference type="NCBI Taxonomy" id="6941"/>
    <lineage>
        <taxon>Eukaryota</taxon>
        <taxon>Metazoa</taxon>
        <taxon>Ecdysozoa</taxon>
        <taxon>Arthropoda</taxon>
        <taxon>Chelicerata</taxon>
        <taxon>Arachnida</taxon>
        <taxon>Acari</taxon>
        <taxon>Parasitiformes</taxon>
        <taxon>Ixodida</taxon>
        <taxon>Ixodoidea</taxon>
        <taxon>Ixodidae</taxon>
        <taxon>Rhipicephalinae</taxon>
        <taxon>Rhipicephalus</taxon>
        <taxon>Boophilus</taxon>
    </lineage>
</organism>
<evidence type="ECO:0000256" key="2">
    <source>
        <dbReference type="ARBA" id="ARBA00022840"/>
    </source>
</evidence>
<dbReference type="GO" id="GO:0005524">
    <property type="term" value="F:ATP binding"/>
    <property type="evidence" value="ECO:0007669"/>
    <property type="project" value="UniProtKB-KW"/>
</dbReference>
<keyword evidence="6" id="KW-1185">Reference proteome</keyword>
<dbReference type="PANTHER" id="PTHR19229">
    <property type="entry name" value="ATP-BINDING CASSETTE TRANSPORTER SUBFAMILY A ABCA"/>
    <property type="match status" value="1"/>
</dbReference>
<dbReference type="VEuPathDB" id="VectorBase:LOC119169517"/>
<sequence>MKRMVLGRLEWFLGHHNIYPDALIGFRCGRSSIESVIDLVSYVQHEKGRKRLCACLFLDVKGAYDNVTHEAVLTALNESVILHGGLLETAYWFGHLAVGVLMGAASGAVILFLMMTFSEGGLPYLPPQTLSSGPLILTFFLFSCLSTMHALFVASLFKTASIAITFSIIYWFPIMLFLPWQLIEGYESPLGSYLYASRHLKLISSMTPCLGTYWILKIVGISLDYDGSATWSVVTTRVLGMDNITVVEVWAVMVGTSLALAVLLLYSSLLQHRLRALITLVGSAIQARRLFSGRRPTSQPIELGEDSSRLEPPPLNWETMVSVVDVTKGFGSTTSLNRVSVDVYRGQITVLLGHNGAGKTTLMNVVAGLLLPDSGEVIIDGVDVVNFPEKARQIVSFCQQKSLFFPDLTVLGAPCILRYGVMTSFVKGVYVSMKVVILDEPSSSLDPDSRRELWDVLLEMRRRSTAILLSTHDMHEADLLADRVILLCRGMVASTGSPTFLKNRFSSGSHLTIAKLDDTFSVDLVLSEVRQIVPEATVCEERMHDVSITLTQCNSEQITAVLRQLEWRSRELGITAVGLKATTLQDVYVRALKTSY</sequence>
<keyword evidence="3" id="KW-0812">Transmembrane</keyword>
<dbReference type="CDD" id="cd03230">
    <property type="entry name" value="ABC_DR_subfamily_A"/>
    <property type="match status" value="1"/>
</dbReference>
<dbReference type="AlphaFoldDB" id="A0A9J6CZG7"/>
<feature type="transmembrane region" description="Helical" evidence="3">
    <location>
        <begin position="249"/>
        <end position="269"/>
    </location>
</feature>
<evidence type="ECO:0000256" key="3">
    <source>
        <dbReference type="SAM" id="Phobius"/>
    </source>
</evidence>
<dbReference type="SUPFAM" id="SSF52540">
    <property type="entry name" value="P-loop containing nucleoside triphosphate hydrolases"/>
    <property type="match status" value="1"/>
</dbReference>
<gene>
    <name evidence="5" type="ORF">HPB51_027677</name>
</gene>
<dbReference type="Proteomes" id="UP000821866">
    <property type="component" value="Unassembled WGS sequence"/>
</dbReference>
<keyword evidence="3" id="KW-1133">Transmembrane helix</keyword>
<evidence type="ECO:0000313" key="6">
    <source>
        <dbReference type="Proteomes" id="UP000821866"/>
    </source>
</evidence>
<dbReference type="EMBL" id="JABSTU010004260">
    <property type="protein sequence ID" value="KAH7964085.1"/>
    <property type="molecule type" value="Genomic_DNA"/>
</dbReference>
<feature type="transmembrane region" description="Helical" evidence="3">
    <location>
        <begin position="135"/>
        <end position="157"/>
    </location>
</feature>
<dbReference type="Pfam" id="PF00005">
    <property type="entry name" value="ABC_tran"/>
    <property type="match status" value="1"/>
</dbReference>
<feature type="domain" description="ABC transporter" evidence="4">
    <location>
        <begin position="321"/>
        <end position="514"/>
    </location>
</feature>
<feature type="transmembrane region" description="Helical" evidence="3">
    <location>
        <begin position="91"/>
        <end position="115"/>
    </location>
</feature>
<evidence type="ECO:0000256" key="1">
    <source>
        <dbReference type="ARBA" id="ARBA00022741"/>
    </source>
</evidence>
<dbReference type="GO" id="GO:0016020">
    <property type="term" value="C:membrane"/>
    <property type="evidence" value="ECO:0007669"/>
    <property type="project" value="InterPro"/>
</dbReference>
<dbReference type="InterPro" id="IPR003593">
    <property type="entry name" value="AAA+_ATPase"/>
</dbReference>
<comment type="caution">
    <text evidence="5">The sequence shown here is derived from an EMBL/GenBank/DDBJ whole genome shotgun (WGS) entry which is preliminary data.</text>
</comment>
<dbReference type="InterPro" id="IPR027417">
    <property type="entry name" value="P-loop_NTPase"/>
</dbReference>
<dbReference type="InterPro" id="IPR026082">
    <property type="entry name" value="ABCA"/>
</dbReference>